<protein>
    <submittedName>
        <fullName evidence="1">Uncharacterized protein</fullName>
    </submittedName>
</protein>
<evidence type="ECO:0000313" key="2">
    <source>
        <dbReference type="Proteomes" id="UP001431783"/>
    </source>
</evidence>
<gene>
    <name evidence="1" type="ORF">WA026_005310</name>
</gene>
<organism evidence="1 2">
    <name type="scientific">Henosepilachna vigintioctopunctata</name>
    <dbReference type="NCBI Taxonomy" id="420089"/>
    <lineage>
        <taxon>Eukaryota</taxon>
        <taxon>Metazoa</taxon>
        <taxon>Ecdysozoa</taxon>
        <taxon>Arthropoda</taxon>
        <taxon>Hexapoda</taxon>
        <taxon>Insecta</taxon>
        <taxon>Pterygota</taxon>
        <taxon>Neoptera</taxon>
        <taxon>Endopterygota</taxon>
        <taxon>Coleoptera</taxon>
        <taxon>Polyphaga</taxon>
        <taxon>Cucujiformia</taxon>
        <taxon>Coccinelloidea</taxon>
        <taxon>Coccinellidae</taxon>
        <taxon>Epilachninae</taxon>
        <taxon>Epilachnini</taxon>
        <taxon>Henosepilachna</taxon>
    </lineage>
</organism>
<dbReference type="EMBL" id="JARQZJ010000092">
    <property type="protein sequence ID" value="KAK9884360.1"/>
    <property type="molecule type" value="Genomic_DNA"/>
</dbReference>
<comment type="caution">
    <text evidence="1">The sequence shown here is derived from an EMBL/GenBank/DDBJ whole genome shotgun (WGS) entry which is preliminary data.</text>
</comment>
<dbReference type="AlphaFoldDB" id="A0AAW1UWN3"/>
<evidence type="ECO:0000313" key="1">
    <source>
        <dbReference type="EMBL" id="KAK9884360.1"/>
    </source>
</evidence>
<name>A0AAW1UWN3_9CUCU</name>
<reference evidence="1 2" key="1">
    <citation type="submission" date="2023-03" db="EMBL/GenBank/DDBJ databases">
        <title>Genome insight into feeding habits of ladybird beetles.</title>
        <authorList>
            <person name="Li H.-S."/>
            <person name="Huang Y.-H."/>
            <person name="Pang H."/>
        </authorList>
    </citation>
    <scope>NUCLEOTIDE SEQUENCE [LARGE SCALE GENOMIC DNA]</scope>
    <source>
        <strain evidence="1">SYSU_2023b</strain>
        <tissue evidence="1">Whole body</tissue>
    </source>
</reference>
<keyword evidence="2" id="KW-1185">Reference proteome</keyword>
<proteinExistence type="predicted"/>
<accession>A0AAW1UWN3</accession>
<dbReference type="Proteomes" id="UP001431783">
    <property type="component" value="Unassembled WGS sequence"/>
</dbReference>
<sequence length="157" mass="18507">MITLTENELSEKIPKPLLEDYNKRVMKNCRIKFENIKLKNIGKFDKLIQKKSKQDLRTLFHDNSKWFKNISNTKVPLDVQGFLSLGPKFSVRCPSKDAKLKNFLAETESIVESVPEQYKNNLRCQIANILTNIVQFSHQHDPDFIYKLYRKTNIFEN</sequence>